<protein>
    <submittedName>
        <fullName evidence="1">Uncharacterized protein</fullName>
    </submittedName>
</protein>
<keyword evidence="2" id="KW-1185">Reference proteome</keyword>
<sequence>MLKQIGRHQAQADLRAARDCLIQGAAVETLDPSPFQCADALQPAFEMSQLLTIATEQLVRLAGADRLPPNCADIPPQLPIHTLAIVEFEPLLVARGNPGKLADTPSQIALKVIQQARIDTVLIDVGIVFADASEHGLRYDTSQRVCGPTLGMRGQMAREGGVKTTGAVYWQEFGLVAHAEPWPGCDSVQVTALENRIQQFFELTRPTLLTELGRQQRAWHFFADQVGPIGDRGDGVQRQLIVAALVVRQPWPPKGGLCGTET</sequence>
<name>A0ABR5VJV5_MARGR</name>
<evidence type="ECO:0000313" key="2">
    <source>
        <dbReference type="Proteomes" id="UP000075766"/>
    </source>
</evidence>
<gene>
    <name evidence="1" type="ORF">AY586_07795</name>
</gene>
<comment type="caution">
    <text evidence="1">The sequence shown here is derived from an EMBL/GenBank/DDBJ whole genome shotgun (WGS) entry which is preliminary data.</text>
</comment>
<evidence type="ECO:0000313" key="1">
    <source>
        <dbReference type="EMBL" id="KXX65964.1"/>
    </source>
</evidence>
<reference evidence="1 2" key="1">
    <citation type="submission" date="2016-02" db="EMBL/GenBank/DDBJ databases">
        <title>Genome sequence of Marichromatium gracile YL-28, a purple sulfur bacterium.</title>
        <authorList>
            <person name="Zhao C."/>
            <person name="Hong X."/>
            <person name="Chen S."/>
            <person name="Yang S."/>
        </authorList>
    </citation>
    <scope>NUCLEOTIDE SEQUENCE [LARGE SCALE GENOMIC DNA]</scope>
    <source>
        <strain evidence="1 2">YL28</strain>
    </source>
</reference>
<accession>A0ABR5VJV5</accession>
<dbReference type="EMBL" id="LSYU01000027">
    <property type="protein sequence ID" value="KXX65964.1"/>
    <property type="molecule type" value="Genomic_DNA"/>
</dbReference>
<dbReference type="Proteomes" id="UP000075766">
    <property type="component" value="Unassembled WGS sequence"/>
</dbReference>
<proteinExistence type="predicted"/>
<organism evidence="1 2">
    <name type="scientific">Marichromatium gracile</name>
    <name type="common">Chromatium gracile</name>
    <dbReference type="NCBI Taxonomy" id="1048"/>
    <lineage>
        <taxon>Bacteria</taxon>
        <taxon>Pseudomonadati</taxon>
        <taxon>Pseudomonadota</taxon>
        <taxon>Gammaproteobacteria</taxon>
        <taxon>Chromatiales</taxon>
        <taxon>Chromatiaceae</taxon>
        <taxon>Marichromatium</taxon>
    </lineage>
</organism>